<feature type="domain" description="Cyclic nucleotide-binding" evidence="4">
    <location>
        <begin position="14"/>
        <end position="133"/>
    </location>
</feature>
<dbReference type="PANTHER" id="PTHR24567">
    <property type="entry name" value="CRP FAMILY TRANSCRIPTIONAL REGULATORY PROTEIN"/>
    <property type="match status" value="1"/>
</dbReference>
<sequence length="229" mass="26789">MVESIKKSILKLSFFTDLDREHINYLAESSFRVKLKKGESLFSERDEVKNIYVILEGKMTLFRLSEMGQKRIIYILDSGEIINEVIFDNMPASINCEAFEDSTVIGFDKGTFLYVMEKNFDLTQKVIKSMGKKIRRQYRQLKNTVPIRMDKKLAAKLWKLSRDYGIEMEDGVLINLDLSITYLADMLGSTRETVSRCMSDLKKEDLIEYKDRKILVKDRKKLSIYFRGV</sequence>
<dbReference type="GO" id="GO:0005829">
    <property type="term" value="C:cytosol"/>
    <property type="evidence" value="ECO:0007669"/>
    <property type="project" value="TreeGrafter"/>
</dbReference>
<protein>
    <submittedName>
        <fullName evidence="7">Crp/Fnr family transcriptional regulator</fullName>
    </submittedName>
</protein>
<evidence type="ECO:0000259" key="5">
    <source>
        <dbReference type="PROSITE" id="PS51063"/>
    </source>
</evidence>
<reference evidence="7 8" key="1">
    <citation type="submission" date="2019-08" db="EMBL/GenBank/DDBJ databases">
        <title>In-depth cultivation of the pig gut microbiome towards novel bacterial diversity and tailored functional studies.</title>
        <authorList>
            <person name="Wylensek D."/>
            <person name="Hitch T.C.A."/>
            <person name="Clavel T."/>
        </authorList>
    </citation>
    <scope>NUCLEOTIDE SEQUENCE [LARGE SCALE GENOMIC DNA]</scope>
    <source>
        <strain evidence="7 8">Med78-601-WT-4W-RMD-3</strain>
    </source>
</reference>
<dbReference type="SUPFAM" id="SSF51206">
    <property type="entry name" value="cAMP-binding domain-like"/>
    <property type="match status" value="1"/>
</dbReference>
<gene>
    <name evidence="7" type="ORF">FYJ27_00740</name>
    <name evidence="6" type="ORF">L0P62_08175</name>
</gene>
<dbReference type="InterPro" id="IPR036388">
    <property type="entry name" value="WH-like_DNA-bd_sf"/>
</dbReference>
<dbReference type="SUPFAM" id="SSF46785">
    <property type="entry name" value="Winged helix' DNA-binding domain"/>
    <property type="match status" value="1"/>
</dbReference>
<accession>A0A844FE43</accession>
<keyword evidence="9" id="KW-1185">Reference proteome</keyword>
<dbReference type="EMBL" id="JAKNID010000031">
    <property type="protein sequence ID" value="MCG4565423.1"/>
    <property type="molecule type" value="Genomic_DNA"/>
</dbReference>
<reference evidence="6" key="2">
    <citation type="submission" date="2022-01" db="EMBL/GenBank/DDBJ databases">
        <title>Collection of gut derived symbiotic bacterial strains cultured from healthy donors.</title>
        <authorList>
            <person name="Lin H."/>
            <person name="Kohout C."/>
            <person name="Waligurski E."/>
            <person name="Pamer E.G."/>
        </authorList>
    </citation>
    <scope>NUCLEOTIDE SEQUENCE</scope>
    <source>
        <strain evidence="6">MSK.14.39</strain>
    </source>
</reference>
<name>A0A844FE43_9FIRM</name>
<dbReference type="AlphaFoldDB" id="A0A844FE43"/>
<dbReference type="InterPro" id="IPR014710">
    <property type="entry name" value="RmlC-like_jellyroll"/>
</dbReference>
<dbReference type="EMBL" id="VULR01000001">
    <property type="protein sequence ID" value="MSS42263.1"/>
    <property type="molecule type" value="Genomic_DNA"/>
</dbReference>
<dbReference type="InterPro" id="IPR000595">
    <property type="entry name" value="cNMP-bd_dom"/>
</dbReference>
<dbReference type="GO" id="GO:0003700">
    <property type="term" value="F:DNA-binding transcription factor activity"/>
    <property type="evidence" value="ECO:0007669"/>
    <property type="project" value="TreeGrafter"/>
</dbReference>
<evidence type="ECO:0000256" key="1">
    <source>
        <dbReference type="ARBA" id="ARBA00023015"/>
    </source>
</evidence>
<dbReference type="SMART" id="SM00419">
    <property type="entry name" value="HTH_CRP"/>
    <property type="match status" value="1"/>
</dbReference>
<keyword evidence="1" id="KW-0805">Transcription regulation</keyword>
<comment type="caution">
    <text evidence="7">The sequence shown here is derived from an EMBL/GenBank/DDBJ whole genome shotgun (WGS) entry which is preliminary data.</text>
</comment>
<evidence type="ECO:0000313" key="7">
    <source>
        <dbReference type="EMBL" id="MSS42263.1"/>
    </source>
</evidence>
<dbReference type="RefSeq" id="WP_154481602.1">
    <property type="nucleotide sequence ID" value="NZ_JAHLOA010000008.1"/>
</dbReference>
<dbReference type="Pfam" id="PF13545">
    <property type="entry name" value="HTH_Crp_2"/>
    <property type="match status" value="1"/>
</dbReference>
<evidence type="ECO:0000256" key="3">
    <source>
        <dbReference type="ARBA" id="ARBA00023163"/>
    </source>
</evidence>
<dbReference type="Proteomes" id="UP000462760">
    <property type="component" value="Unassembled WGS sequence"/>
</dbReference>
<keyword evidence="2" id="KW-0238">DNA-binding</keyword>
<dbReference type="InterPro" id="IPR036390">
    <property type="entry name" value="WH_DNA-bd_sf"/>
</dbReference>
<feature type="domain" description="HTH crp-type" evidence="5">
    <location>
        <begin position="147"/>
        <end position="220"/>
    </location>
</feature>
<evidence type="ECO:0000259" key="4">
    <source>
        <dbReference type="PROSITE" id="PS50042"/>
    </source>
</evidence>
<evidence type="ECO:0000256" key="2">
    <source>
        <dbReference type="ARBA" id="ARBA00023125"/>
    </source>
</evidence>
<dbReference type="InterPro" id="IPR012318">
    <property type="entry name" value="HTH_CRP"/>
</dbReference>
<keyword evidence="3" id="KW-0804">Transcription</keyword>
<dbReference type="CDD" id="cd00038">
    <property type="entry name" value="CAP_ED"/>
    <property type="match status" value="1"/>
</dbReference>
<dbReference type="GO" id="GO:0003677">
    <property type="term" value="F:DNA binding"/>
    <property type="evidence" value="ECO:0007669"/>
    <property type="project" value="UniProtKB-KW"/>
</dbReference>
<proteinExistence type="predicted"/>
<dbReference type="Pfam" id="PF00027">
    <property type="entry name" value="cNMP_binding"/>
    <property type="match status" value="1"/>
</dbReference>
<dbReference type="PROSITE" id="PS50042">
    <property type="entry name" value="CNMP_BINDING_3"/>
    <property type="match status" value="1"/>
</dbReference>
<evidence type="ECO:0000313" key="9">
    <source>
        <dbReference type="Proteomes" id="UP001108123"/>
    </source>
</evidence>
<dbReference type="SMART" id="SM00100">
    <property type="entry name" value="cNMP"/>
    <property type="match status" value="1"/>
</dbReference>
<evidence type="ECO:0000313" key="8">
    <source>
        <dbReference type="Proteomes" id="UP000462760"/>
    </source>
</evidence>
<dbReference type="InterPro" id="IPR050397">
    <property type="entry name" value="Env_Response_Regulators"/>
</dbReference>
<evidence type="ECO:0000313" key="6">
    <source>
        <dbReference type="EMBL" id="MCG4565423.1"/>
    </source>
</evidence>
<dbReference type="Gene3D" id="1.10.10.10">
    <property type="entry name" value="Winged helix-like DNA-binding domain superfamily/Winged helix DNA-binding domain"/>
    <property type="match status" value="1"/>
</dbReference>
<dbReference type="PROSITE" id="PS51063">
    <property type="entry name" value="HTH_CRP_2"/>
    <property type="match status" value="1"/>
</dbReference>
<dbReference type="InterPro" id="IPR018490">
    <property type="entry name" value="cNMP-bd_dom_sf"/>
</dbReference>
<dbReference type="PRINTS" id="PR00034">
    <property type="entry name" value="HTHCRP"/>
</dbReference>
<organism evidence="7 8">
    <name type="scientific">Anaerosalibacter bizertensis</name>
    <dbReference type="NCBI Taxonomy" id="932217"/>
    <lineage>
        <taxon>Bacteria</taxon>
        <taxon>Bacillati</taxon>
        <taxon>Bacillota</taxon>
        <taxon>Tissierellia</taxon>
        <taxon>Tissierellales</taxon>
        <taxon>Sporanaerobacteraceae</taxon>
        <taxon>Anaerosalibacter</taxon>
    </lineage>
</organism>
<dbReference type="OrthoDB" id="1706474at2"/>
<dbReference type="PANTHER" id="PTHR24567:SF74">
    <property type="entry name" value="HTH-TYPE TRANSCRIPTIONAL REGULATOR ARCR"/>
    <property type="match status" value="1"/>
</dbReference>
<dbReference type="Gene3D" id="2.60.120.10">
    <property type="entry name" value="Jelly Rolls"/>
    <property type="match status" value="1"/>
</dbReference>
<dbReference type="Proteomes" id="UP001108123">
    <property type="component" value="Unassembled WGS sequence"/>
</dbReference>